<accession>A0ABP1RVT4</accession>
<sequence>MLFKLFSHLLVFTSLAYSTPLINPISDCPTSPLFHLFPNINNNSERYVFYFMQTKEDPDIKVVPNESINSRVIAIHNGTSLNKGEYRFSNTFNMVIFHVEPNYTSEMVKLSYINDYLVPSRSIFLLITLTKGKETANRNILELPDWPKELKIFAALKLILRVPLPNLCNPNEASVTVICSDYCSSLPKPVAEFAKTFQKNDLNSFHRSLFWNGNGKELPALIHDVYYFIQDIPKKEQRICISSKIRLNYRCNDEIMTMLTFSEIHNITINLEKLTKITMKKYGVNQHDQGPEHITFSAISRKSYSSSALAQMVFNSFVSRSFVYCARLRGTKWIRNYLQFEIWYEPLTPTIWWGVLSLLIFGTLISFLHHRHFQSVLFILITYWGALFGAQFNRRYFILVASFAFLMQIYSNGLSSIITVGQKSEGLKTIRELLNAKYKILVDNTVLEQTSGEIIYAKDFKRLGLSTEGAFQTTNSSDLDQMLLKMAEENSRLAFTAKTSMATFFAAVSAQKIRQKNLITTAFTCHVLEETLGQELRKSVLKTENQYWLYVTLQRIRGAGLQEKWNEWSGWHYMLKLRLLGQSRFMPGPQFVDGPKFFVIQITSINKMRTRILKRYGEPGGTMTVKVDVIPRNDPSGCKLDKSALT</sequence>
<evidence type="ECO:0000256" key="1">
    <source>
        <dbReference type="SAM" id="Phobius"/>
    </source>
</evidence>
<keyword evidence="1" id="KW-1133">Transmembrane helix</keyword>
<organism evidence="3 4">
    <name type="scientific">Orchesella dallaii</name>
    <dbReference type="NCBI Taxonomy" id="48710"/>
    <lineage>
        <taxon>Eukaryota</taxon>
        <taxon>Metazoa</taxon>
        <taxon>Ecdysozoa</taxon>
        <taxon>Arthropoda</taxon>
        <taxon>Hexapoda</taxon>
        <taxon>Collembola</taxon>
        <taxon>Entomobryomorpha</taxon>
        <taxon>Entomobryoidea</taxon>
        <taxon>Orchesellidae</taxon>
        <taxon>Orchesellinae</taxon>
        <taxon>Orchesella</taxon>
    </lineage>
</organism>
<keyword evidence="1" id="KW-0812">Transmembrane</keyword>
<feature type="signal peptide" evidence="2">
    <location>
        <begin position="1"/>
        <end position="18"/>
    </location>
</feature>
<reference evidence="3 4" key="1">
    <citation type="submission" date="2024-08" db="EMBL/GenBank/DDBJ databases">
        <authorList>
            <person name="Cucini C."/>
            <person name="Frati F."/>
        </authorList>
    </citation>
    <scope>NUCLEOTIDE SEQUENCE [LARGE SCALE GENOMIC DNA]</scope>
</reference>
<dbReference type="EMBL" id="CAXLJM020000111">
    <property type="protein sequence ID" value="CAL8136650.1"/>
    <property type="molecule type" value="Genomic_DNA"/>
</dbReference>
<evidence type="ECO:0000313" key="4">
    <source>
        <dbReference type="Proteomes" id="UP001642540"/>
    </source>
</evidence>
<keyword evidence="1" id="KW-0472">Membrane</keyword>
<evidence type="ECO:0000256" key="2">
    <source>
        <dbReference type="SAM" id="SignalP"/>
    </source>
</evidence>
<keyword evidence="4" id="KW-1185">Reference proteome</keyword>
<protein>
    <submittedName>
        <fullName evidence="3">Uncharacterized protein</fullName>
    </submittedName>
</protein>
<dbReference type="Proteomes" id="UP001642540">
    <property type="component" value="Unassembled WGS sequence"/>
</dbReference>
<feature type="transmembrane region" description="Helical" evidence="1">
    <location>
        <begin position="375"/>
        <end position="392"/>
    </location>
</feature>
<comment type="caution">
    <text evidence="3">The sequence shown here is derived from an EMBL/GenBank/DDBJ whole genome shotgun (WGS) entry which is preliminary data.</text>
</comment>
<keyword evidence="2" id="KW-0732">Signal</keyword>
<name>A0ABP1RVT4_9HEXA</name>
<evidence type="ECO:0000313" key="3">
    <source>
        <dbReference type="EMBL" id="CAL8136650.1"/>
    </source>
</evidence>
<feature type="transmembrane region" description="Helical" evidence="1">
    <location>
        <begin position="350"/>
        <end position="368"/>
    </location>
</feature>
<proteinExistence type="predicted"/>
<feature type="transmembrane region" description="Helical" evidence="1">
    <location>
        <begin position="398"/>
        <end position="421"/>
    </location>
</feature>
<gene>
    <name evidence="3" type="ORF">ODALV1_LOCUS26546</name>
</gene>
<feature type="chain" id="PRO_5046846416" evidence="2">
    <location>
        <begin position="19"/>
        <end position="646"/>
    </location>
</feature>